<dbReference type="InterPro" id="IPR014146">
    <property type="entry name" value="LigD_ligase_dom"/>
</dbReference>
<dbReference type="AlphaFoldDB" id="A0A0W0SRE9"/>
<comment type="catalytic activity">
    <reaction evidence="20">
        <text>ATP + (deoxyribonucleotide)n-3'-hydroxyl + 5'-phospho-(deoxyribonucleotide)m = (deoxyribonucleotide)n+m + AMP + diphosphate.</text>
        <dbReference type="EC" id="6.5.1.1"/>
    </reaction>
</comment>
<dbReference type="OrthoDB" id="9802472at2"/>
<dbReference type="NCBIfam" id="TIGR02778">
    <property type="entry name" value="ligD_pol"/>
    <property type="match status" value="1"/>
</dbReference>
<evidence type="ECO:0000256" key="3">
    <source>
        <dbReference type="ARBA" id="ARBA00022598"/>
    </source>
</evidence>
<dbReference type="GO" id="GO:0005524">
    <property type="term" value="F:ATP binding"/>
    <property type="evidence" value="ECO:0007669"/>
    <property type="project" value="UniProtKB-KW"/>
</dbReference>
<keyword evidence="17" id="KW-0464">Manganese</keyword>
<evidence type="ECO:0000256" key="9">
    <source>
        <dbReference type="ARBA" id="ARBA00022763"/>
    </source>
</evidence>
<dbReference type="GO" id="GO:0046872">
    <property type="term" value="F:metal ion binding"/>
    <property type="evidence" value="ECO:0007669"/>
    <property type="project" value="UniProtKB-KW"/>
</dbReference>
<feature type="domain" description="ATP-dependent DNA ligase family profile" evidence="22">
    <location>
        <begin position="307"/>
        <end position="454"/>
    </location>
</feature>
<dbReference type="RefSeq" id="WP_058496580.1">
    <property type="nucleotide sequence ID" value="NZ_CAAAIU010000001.1"/>
</dbReference>
<keyword evidence="18" id="KW-0511">Multifunctional enzyme</keyword>
<evidence type="ECO:0000256" key="21">
    <source>
        <dbReference type="SAM" id="MobiDB-lite"/>
    </source>
</evidence>
<reference evidence="23 24" key="1">
    <citation type="submission" date="2015-11" db="EMBL/GenBank/DDBJ databases">
        <title>Genomic analysis of 38 Legionella species identifies large and diverse effector repertoires.</title>
        <authorList>
            <person name="Burstein D."/>
            <person name="Amaro F."/>
            <person name="Zusman T."/>
            <person name="Lifshitz Z."/>
            <person name="Cohen O."/>
            <person name="Gilbert J.A."/>
            <person name="Pupko T."/>
            <person name="Shuman H.A."/>
            <person name="Segal G."/>
        </authorList>
    </citation>
    <scope>NUCLEOTIDE SEQUENCE [LARGE SCALE GENOMIC DNA]</scope>
    <source>
        <strain evidence="23 24">ATCC 700990</strain>
    </source>
</reference>
<dbReference type="GO" id="GO:0003887">
    <property type="term" value="F:DNA-directed DNA polymerase activity"/>
    <property type="evidence" value="ECO:0007669"/>
    <property type="project" value="UniProtKB-KW"/>
</dbReference>
<evidence type="ECO:0000256" key="16">
    <source>
        <dbReference type="ARBA" id="ARBA00023204"/>
    </source>
</evidence>
<dbReference type="InterPro" id="IPR012340">
    <property type="entry name" value="NA-bd_OB-fold"/>
</dbReference>
<evidence type="ECO:0000256" key="4">
    <source>
        <dbReference type="ARBA" id="ARBA00022679"/>
    </source>
</evidence>
<name>A0A0W0SRE9_9GAMM</name>
<dbReference type="Pfam" id="PF13298">
    <property type="entry name" value="LigD_N"/>
    <property type="match status" value="1"/>
</dbReference>
<evidence type="ECO:0000313" key="23">
    <source>
        <dbReference type="EMBL" id="KTC85994.1"/>
    </source>
</evidence>
<protein>
    <recommendedName>
        <fullName evidence="2">DNA ligase (ATP)</fullName>
        <ecNumber evidence="2">6.5.1.1</ecNumber>
    </recommendedName>
    <alternativeName>
        <fullName evidence="19">NHEJ DNA polymerase</fullName>
    </alternativeName>
</protein>
<comment type="cofactor">
    <cofactor evidence="1">
        <name>Mn(2+)</name>
        <dbReference type="ChEBI" id="CHEBI:29035"/>
    </cofactor>
</comment>
<evidence type="ECO:0000256" key="6">
    <source>
        <dbReference type="ARBA" id="ARBA00022722"/>
    </source>
</evidence>
<feature type="region of interest" description="Disordered" evidence="21">
    <location>
        <begin position="1"/>
        <end position="21"/>
    </location>
</feature>
<evidence type="ECO:0000256" key="14">
    <source>
        <dbReference type="ARBA" id="ARBA00023125"/>
    </source>
</evidence>
<dbReference type="GO" id="GO:0006310">
    <property type="term" value="P:DNA recombination"/>
    <property type="evidence" value="ECO:0007669"/>
    <property type="project" value="UniProtKB-KW"/>
</dbReference>
<dbReference type="PANTHER" id="PTHR42705">
    <property type="entry name" value="BIFUNCTIONAL NON-HOMOLOGOUS END JOINING PROTEIN LIGD"/>
    <property type="match status" value="1"/>
</dbReference>
<dbReference type="Pfam" id="PF21686">
    <property type="entry name" value="LigD_Prim-Pol"/>
    <property type="match status" value="1"/>
</dbReference>
<dbReference type="CDD" id="cd07971">
    <property type="entry name" value="OBF_DNA_ligase_LigD"/>
    <property type="match status" value="1"/>
</dbReference>
<dbReference type="Gene3D" id="3.30.1490.70">
    <property type="match status" value="1"/>
</dbReference>
<organism evidence="23 24">
    <name type="scientific">Legionella drozanskii LLAP-1</name>
    <dbReference type="NCBI Taxonomy" id="1212489"/>
    <lineage>
        <taxon>Bacteria</taxon>
        <taxon>Pseudomonadati</taxon>
        <taxon>Pseudomonadota</taxon>
        <taxon>Gammaproteobacteria</taxon>
        <taxon>Legionellales</taxon>
        <taxon>Legionellaceae</taxon>
        <taxon>Legionella</taxon>
    </lineage>
</organism>
<keyword evidence="15" id="KW-0233">DNA recombination</keyword>
<gene>
    <name evidence="23" type="primary">ligD</name>
    <name evidence="23" type="ORF">Ldro_2319</name>
</gene>
<comment type="caution">
    <text evidence="23">The sequence shown here is derived from an EMBL/GenBank/DDBJ whole genome shotgun (WGS) entry which is preliminary data.</text>
</comment>
<keyword evidence="5" id="KW-0548">Nucleotidyltransferase</keyword>
<evidence type="ECO:0000256" key="19">
    <source>
        <dbReference type="ARBA" id="ARBA00029943"/>
    </source>
</evidence>
<evidence type="ECO:0000256" key="13">
    <source>
        <dbReference type="ARBA" id="ARBA00022932"/>
    </source>
</evidence>
<sequence>MSLDSYHKKRNFKKTREPKGQVHSTKNSLFVIQKHAASHLHYDFRLELEGVLKSWAVPKGPCLDSKVKRLAIHVEDHPIEYGTFEGIIPKGEYGGGTVMLWDEGQWHSLDDDAVKAYQKGHLRFELIAKKLQGRWDLIRFKEKEWFLIKYKDQYAKSEENYDITQEESLSVLHHQSMEEISLHYDGIWTKKGYKSKDINSELKAKLGSSSLFPQKISAQLATLVDKAPQGDEWLHEVKLDGYRMFAVKKGKDLQFFSRNEKDWTKEFKSLIPDIQKLPLTKGIFDGEIVILDKNSRSNFQLLQNAIKSEKNVHFYYYIFDLLYLEKYDLRSLPLIERKTILASLLQEAPSSIKYSNHIVGHGEEMLERACEFDLEGIVSKRVDSRYIGKRNKSWLKIKCSSRQEFVVGGFSKPKRSREYFGSLYLGVFNEEGELVFTGNVGTGFSAASLKAVYDELKPLISKKNPFRTLPPEAKVATWVEPKLVVEVEFSQWTQEGRLRHPSFKGLRMDKKSKEVTAEKETSIEAIKSNASLSSSLQLTHPEKILYKEDKITKQDLYHYYDEISDYILPYISHRPLTLVRCPSGYEECFYQKHLNKSGKKLHSIPVENKNGTVEQYIYLDNKAGLLNLVQMGVLEIHPWGSKIEHLEYPDILIFDLDPGPDVEWKMVVEAAFDIKEQLRQYQLRSFVKTTGGKGLHIVIPIKPEFHWDEVKNFTRIFAEYLEKRNPEKYVSKMAKVKRKGKIFVDYLRNQHDATAIAPYSTRARLHAPVATPISWDELSDNFAETFYTVRTLPKRLAKLKSDPWKEFYTIRQSLRLDELE</sequence>
<evidence type="ECO:0000256" key="1">
    <source>
        <dbReference type="ARBA" id="ARBA00001936"/>
    </source>
</evidence>
<keyword evidence="9" id="KW-0227">DNA damage</keyword>
<evidence type="ECO:0000256" key="2">
    <source>
        <dbReference type="ARBA" id="ARBA00012727"/>
    </source>
</evidence>
<keyword evidence="24" id="KW-1185">Reference proteome</keyword>
<keyword evidence="7" id="KW-0479">Metal-binding</keyword>
<dbReference type="STRING" id="1212489.Ldro_2319"/>
<keyword evidence="3 23" id="KW-0436">Ligase</keyword>
<evidence type="ECO:0000256" key="12">
    <source>
        <dbReference type="ARBA" id="ARBA00022840"/>
    </source>
</evidence>
<dbReference type="InterPro" id="IPR014143">
    <property type="entry name" value="NHEJ_ligase_prk"/>
</dbReference>
<keyword evidence="4" id="KW-0808">Transferase</keyword>
<dbReference type="Gene3D" id="3.90.920.10">
    <property type="entry name" value="DNA primase, PRIM domain"/>
    <property type="match status" value="1"/>
</dbReference>
<dbReference type="EC" id="6.5.1.1" evidence="2"/>
<dbReference type="NCBIfam" id="NF004628">
    <property type="entry name" value="PRK05972.1"/>
    <property type="match status" value="1"/>
</dbReference>
<dbReference type="EMBL" id="LNXY01000027">
    <property type="protein sequence ID" value="KTC85994.1"/>
    <property type="molecule type" value="Genomic_DNA"/>
</dbReference>
<evidence type="ECO:0000256" key="7">
    <source>
        <dbReference type="ARBA" id="ARBA00022723"/>
    </source>
</evidence>
<dbReference type="InterPro" id="IPR033651">
    <property type="entry name" value="PaeLigD_Pol-like"/>
</dbReference>
<dbReference type="GO" id="GO:0003677">
    <property type="term" value="F:DNA binding"/>
    <property type="evidence" value="ECO:0007669"/>
    <property type="project" value="UniProtKB-KW"/>
</dbReference>
<dbReference type="InterPro" id="IPR014145">
    <property type="entry name" value="LigD_pol_dom"/>
</dbReference>
<evidence type="ECO:0000256" key="17">
    <source>
        <dbReference type="ARBA" id="ARBA00023211"/>
    </source>
</evidence>
<proteinExistence type="predicted"/>
<dbReference type="Gene3D" id="3.30.470.30">
    <property type="entry name" value="DNA ligase/mRNA capping enzyme"/>
    <property type="match status" value="1"/>
</dbReference>
<dbReference type="InterPro" id="IPR012309">
    <property type="entry name" value="DNA_ligase_ATP-dep_C"/>
</dbReference>
<dbReference type="InterPro" id="IPR052171">
    <property type="entry name" value="NHEJ_LigD"/>
</dbReference>
<dbReference type="PANTHER" id="PTHR42705:SF2">
    <property type="entry name" value="BIFUNCTIONAL NON-HOMOLOGOUS END JOINING PROTEIN LIGD"/>
    <property type="match status" value="1"/>
</dbReference>
<dbReference type="PATRIC" id="fig|1212489.4.peg.2446"/>
<evidence type="ECO:0000256" key="11">
    <source>
        <dbReference type="ARBA" id="ARBA00022839"/>
    </source>
</evidence>
<keyword evidence="16" id="KW-0234">DNA repair</keyword>
<evidence type="ECO:0000256" key="8">
    <source>
        <dbReference type="ARBA" id="ARBA00022741"/>
    </source>
</evidence>
<dbReference type="CDD" id="cd04862">
    <property type="entry name" value="PaeLigD_Pol_like"/>
    <property type="match status" value="1"/>
</dbReference>
<dbReference type="PROSITE" id="PS50160">
    <property type="entry name" value="DNA_LIGASE_A3"/>
    <property type="match status" value="1"/>
</dbReference>
<dbReference type="GO" id="GO:0004527">
    <property type="term" value="F:exonuclease activity"/>
    <property type="evidence" value="ECO:0007669"/>
    <property type="project" value="UniProtKB-KW"/>
</dbReference>
<dbReference type="CDD" id="cd07906">
    <property type="entry name" value="Adenylation_DNA_ligase_LigD_LigC"/>
    <property type="match status" value="1"/>
</dbReference>
<dbReference type="Pfam" id="PF04679">
    <property type="entry name" value="DNA_ligase_A_C"/>
    <property type="match status" value="1"/>
</dbReference>
<evidence type="ECO:0000256" key="5">
    <source>
        <dbReference type="ARBA" id="ARBA00022695"/>
    </source>
</evidence>
<keyword evidence="10" id="KW-0378">Hydrolase</keyword>
<dbReference type="InterPro" id="IPR012310">
    <property type="entry name" value="DNA_ligase_ATP-dep_cent"/>
</dbReference>
<evidence type="ECO:0000256" key="15">
    <source>
        <dbReference type="ARBA" id="ARBA00023172"/>
    </source>
</evidence>
<keyword evidence="11" id="KW-0269">Exonuclease</keyword>
<evidence type="ECO:0000259" key="22">
    <source>
        <dbReference type="PROSITE" id="PS50160"/>
    </source>
</evidence>
<dbReference type="Gene3D" id="2.40.50.140">
    <property type="entry name" value="Nucleic acid-binding proteins"/>
    <property type="match status" value="1"/>
</dbReference>
<keyword evidence="8" id="KW-0547">Nucleotide-binding</keyword>
<dbReference type="SUPFAM" id="SSF50249">
    <property type="entry name" value="Nucleic acid-binding proteins"/>
    <property type="match status" value="1"/>
</dbReference>
<dbReference type="InterPro" id="IPR014144">
    <property type="entry name" value="LigD_PE_domain"/>
</dbReference>
<dbReference type="NCBIfam" id="TIGR02776">
    <property type="entry name" value="NHEJ_ligase_prk"/>
    <property type="match status" value="1"/>
</dbReference>
<keyword evidence="12" id="KW-0067">ATP-binding</keyword>
<dbReference type="GO" id="GO:0006281">
    <property type="term" value="P:DNA repair"/>
    <property type="evidence" value="ECO:0007669"/>
    <property type="project" value="UniProtKB-KW"/>
</dbReference>
<keyword evidence="13" id="KW-0239">DNA-directed DNA polymerase</keyword>
<dbReference type="GO" id="GO:0003910">
    <property type="term" value="F:DNA ligase (ATP) activity"/>
    <property type="evidence" value="ECO:0007669"/>
    <property type="project" value="UniProtKB-EC"/>
</dbReference>
<accession>A0A0W0SRE9</accession>
<dbReference type="NCBIfam" id="TIGR02779">
    <property type="entry name" value="NHEJ_ligase_lig"/>
    <property type="match status" value="1"/>
</dbReference>
<evidence type="ECO:0000256" key="18">
    <source>
        <dbReference type="ARBA" id="ARBA00023268"/>
    </source>
</evidence>
<dbReference type="Proteomes" id="UP000054736">
    <property type="component" value="Unassembled WGS sequence"/>
</dbReference>
<keyword evidence="6" id="KW-0540">Nuclease</keyword>
<evidence type="ECO:0000313" key="24">
    <source>
        <dbReference type="Proteomes" id="UP000054736"/>
    </source>
</evidence>
<evidence type="ECO:0000256" key="20">
    <source>
        <dbReference type="ARBA" id="ARBA00034003"/>
    </source>
</evidence>
<dbReference type="NCBIfam" id="TIGR02777">
    <property type="entry name" value="LigD_PE_dom"/>
    <property type="match status" value="1"/>
</dbReference>
<evidence type="ECO:0000256" key="10">
    <source>
        <dbReference type="ARBA" id="ARBA00022801"/>
    </source>
</evidence>
<dbReference type="SUPFAM" id="SSF56091">
    <property type="entry name" value="DNA ligase/mRNA capping enzyme, catalytic domain"/>
    <property type="match status" value="1"/>
</dbReference>
<keyword evidence="14" id="KW-0238">DNA-binding</keyword>
<dbReference type="Pfam" id="PF01068">
    <property type="entry name" value="DNA_ligase_A_M"/>
    <property type="match status" value="1"/>
</dbReference>